<dbReference type="PANTHER" id="PTHR43792">
    <property type="entry name" value="GNAT FAMILY, PUTATIVE (AFU_ORTHOLOGUE AFUA_3G00765)-RELATED-RELATED"/>
    <property type="match status" value="1"/>
</dbReference>
<dbReference type="KEGG" id="skr:BRX40_04335"/>
<dbReference type="AlphaFoldDB" id="A0A1L6J7F7"/>
<gene>
    <name evidence="2" type="ORF">BRX40_04335</name>
</gene>
<keyword evidence="2" id="KW-0808">Transferase</keyword>
<feature type="domain" description="N-acetyltransferase" evidence="1">
    <location>
        <begin position="17"/>
        <end position="177"/>
    </location>
</feature>
<keyword evidence="3" id="KW-1185">Reference proteome</keyword>
<dbReference type="Proteomes" id="UP000185161">
    <property type="component" value="Chromosome"/>
</dbReference>
<dbReference type="InterPro" id="IPR000182">
    <property type="entry name" value="GNAT_dom"/>
</dbReference>
<dbReference type="InterPro" id="IPR016181">
    <property type="entry name" value="Acyl_CoA_acyltransferase"/>
</dbReference>
<name>A0A1L6J7F7_9SPHN</name>
<evidence type="ECO:0000259" key="1">
    <source>
        <dbReference type="PROSITE" id="PS51186"/>
    </source>
</evidence>
<dbReference type="PANTHER" id="PTHR43792:SF1">
    <property type="entry name" value="N-ACETYLTRANSFERASE DOMAIN-CONTAINING PROTEIN"/>
    <property type="match status" value="1"/>
</dbReference>
<dbReference type="Pfam" id="PF13302">
    <property type="entry name" value="Acetyltransf_3"/>
    <property type="match status" value="1"/>
</dbReference>
<dbReference type="Gene3D" id="3.40.630.30">
    <property type="match status" value="1"/>
</dbReference>
<accession>A0A1L6J7F7</accession>
<dbReference type="InterPro" id="IPR051531">
    <property type="entry name" value="N-acetyltransferase"/>
</dbReference>
<dbReference type="GO" id="GO:0016747">
    <property type="term" value="F:acyltransferase activity, transferring groups other than amino-acyl groups"/>
    <property type="evidence" value="ECO:0007669"/>
    <property type="project" value="InterPro"/>
</dbReference>
<evidence type="ECO:0000313" key="2">
    <source>
        <dbReference type="EMBL" id="APR51767.1"/>
    </source>
</evidence>
<sequence>MVEARVVNGPVLFTERLILRRPQASDLDAWAAFNADAETMRFLGGPIARSLAWRQLCAMSGAWDIAGFAMFSVIERATGKWVGRLGPWQPDGWPGTEVGWGVAPEFAGKGYAYEGAVAAMDYAVDLLGWTTIIHTINPDNLGSIKLAQRLGSYNMGPAQLPAPYLDERVDAWGQTADEWRARRATAK</sequence>
<reference evidence="3" key="1">
    <citation type="submission" date="2016-12" db="EMBL/GenBank/DDBJ databases">
        <title>Whole genome sequencing of Sphingomonas sp. ABOJV.</title>
        <authorList>
            <person name="Conlan S."/>
            <person name="Thomas P.J."/>
            <person name="Mullikin J."/>
            <person name="Palmore T.N."/>
            <person name="Frank K.M."/>
            <person name="Segre J.A."/>
        </authorList>
    </citation>
    <scope>NUCLEOTIDE SEQUENCE [LARGE SCALE GENOMIC DNA]</scope>
    <source>
        <strain evidence="3">ABOJV</strain>
    </source>
</reference>
<proteinExistence type="predicted"/>
<dbReference type="EMBL" id="CP018820">
    <property type="protein sequence ID" value="APR51767.1"/>
    <property type="molecule type" value="Genomic_DNA"/>
</dbReference>
<protein>
    <submittedName>
        <fullName evidence="2">GNAT family N-acetyltransferase</fullName>
    </submittedName>
</protein>
<organism evidence="2 3">
    <name type="scientific">Sphingomonas koreensis</name>
    <dbReference type="NCBI Taxonomy" id="93064"/>
    <lineage>
        <taxon>Bacteria</taxon>
        <taxon>Pseudomonadati</taxon>
        <taxon>Pseudomonadota</taxon>
        <taxon>Alphaproteobacteria</taxon>
        <taxon>Sphingomonadales</taxon>
        <taxon>Sphingomonadaceae</taxon>
        <taxon>Sphingomonas</taxon>
    </lineage>
</organism>
<evidence type="ECO:0000313" key="3">
    <source>
        <dbReference type="Proteomes" id="UP000185161"/>
    </source>
</evidence>
<dbReference type="PROSITE" id="PS51186">
    <property type="entry name" value="GNAT"/>
    <property type="match status" value="1"/>
</dbReference>
<dbReference type="SUPFAM" id="SSF55729">
    <property type="entry name" value="Acyl-CoA N-acyltransferases (Nat)"/>
    <property type="match status" value="1"/>
</dbReference>
<dbReference type="STRING" id="93064.BRX40_04335"/>